<reference evidence="3" key="1">
    <citation type="submission" date="2021-01" db="EMBL/GenBank/DDBJ databases">
        <authorList>
            <person name="Corre E."/>
            <person name="Pelletier E."/>
            <person name="Niang G."/>
            <person name="Scheremetjew M."/>
            <person name="Finn R."/>
            <person name="Kale V."/>
            <person name="Holt S."/>
            <person name="Cochrane G."/>
            <person name="Meng A."/>
            <person name="Brown T."/>
            <person name="Cohen L."/>
        </authorList>
    </citation>
    <scope>NUCLEOTIDE SEQUENCE</scope>
    <source>
        <strain evidence="3">CCMP1510</strain>
    </source>
</reference>
<organism evidence="3">
    <name type="scientific">Aureoumbra lagunensis</name>
    <dbReference type="NCBI Taxonomy" id="44058"/>
    <lineage>
        <taxon>Eukaryota</taxon>
        <taxon>Sar</taxon>
        <taxon>Stramenopiles</taxon>
        <taxon>Ochrophyta</taxon>
        <taxon>Pelagophyceae</taxon>
        <taxon>Pelagomonadales</taxon>
        <taxon>Aureoumbra</taxon>
    </lineage>
</organism>
<keyword evidence="2" id="KW-0732">Signal</keyword>
<sequence>MHQLLIFMLMSSISGFISRPVRMYRGLGNVQIISQSRKLDDDEPPVIDALIAGDAAILVSSSSYQALIATLLSDDFVGWGAPMTIDSLSHIPSVLSTALFSAMLWIIVGFRHKVFSPAVSYRAILHAAVDAATLRVLLAIITIALTNCRIDITLLETSILANTLWILIWRLCYATFPPFM</sequence>
<name>A0A7S3NIU0_9STRA</name>
<feature type="signal peptide" evidence="2">
    <location>
        <begin position="1"/>
        <end position="18"/>
    </location>
</feature>
<evidence type="ECO:0000256" key="2">
    <source>
        <dbReference type="SAM" id="SignalP"/>
    </source>
</evidence>
<proteinExistence type="predicted"/>
<feature type="chain" id="PRO_5030969219" evidence="2">
    <location>
        <begin position="19"/>
        <end position="180"/>
    </location>
</feature>
<accession>A0A7S3NIU0</accession>
<protein>
    <submittedName>
        <fullName evidence="3">Uncharacterized protein</fullName>
    </submittedName>
</protein>
<gene>
    <name evidence="3" type="ORF">ALAG00032_LOCUS4451</name>
</gene>
<feature type="transmembrane region" description="Helical" evidence="1">
    <location>
        <begin position="123"/>
        <end position="145"/>
    </location>
</feature>
<keyword evidence="1" id="KW-0812">Transmembrane</keyword>
<keyword evidence="1" id="KW-1133">Transmembrane helix</keyword>
<feature type="transmembrane region" description="Helical" evidence="1">
    <location>
        <begin position="91"/>
        <end position="111"/>
    </location>
</feature>
<dbReference type="AlphaFoldDB" id="A0A7S3NIU0"/>
<keyword evidence="1" id="KW-0472">Membrane</keyword>
<evidence type="ECO:0000313" key="3">
    <source>
        <dbReference type="EMBL" id="CAE0363710.1"/>
    </source>
</evidence>
<dbReference type="EMBL" id="HBIJ01006330">
    <property type="protein sequence ID" value="CAE0363710.1"/>
    <property type="molecule type" value="Transcribed_RNA"/>
</dbReference>
<feature type="transmembrane region" description="Helical" evidence="1">
    <location>
        <begin position="157"/>
        <end position="176"/>
    </location>
</feature>
<evidence type="ECO:0000256" key="1">
    <source>
        <dbReference type="SAM" id="Phobius"/>
    </source>
</evidence>